<dbReference type="OMA" id="ANPDKSH"/>
<organism evidence="2 3">
    <name type="scientific">Armillaria gallica</name>
    <name type="common">Bulbous honey fungus</name>
    <name type="synonym">Armillaria bulbosa</name>
    <dbReference type="NCBI Taxonomy" id="47427"/>
    <lineage>
        <taxon>Eukaryota</taxon>
        <taxon>Fungi</taxon>
        <taxon>Dikarya</taxon>
        <taxon>Basidiomycota</taxon>
        <taxon>Agaricomycotina</taxon>
        <taxon>Agaricomycetes</taxon>
        <taxon>Agaricomycetidae</taxon>
        <taxon>Agaricales</taxon>
        <taxon>Marasmiineae</taxon>
        <taxon>Physalacriaceae</taxon>
        <taxon>Armillaria</taxon>
    </lineage>
</organism>
<dbReference type="EMBL" id="KZ293648">
    <property type="protein sequence ID" value="PBK98034.1"/>
    <property type="molecule type" value="Genomic_DNA"/>
</dbReference>
<evidence type="ECO:0000313" key="2">
    <source>
        <dbReference type="EMBL" id="PBK98034.1"/>
    </source>
</evidence>
<proteinExistence type="predicted"/>
<feature type="region of interest" description="Disordered" evidence="1">
    <location>
        <begin position="33"/>
        <end position="55"/>
    </location>
</feature>
<dbReference type="OrthoDB" id="10599579at2759"/>
<evidence type="ECO:0000256" key="1">
    <source>
        <dbReference type="SAM" id="MobiDB-lite"/>
    </source>
</evidence>
<keyword evidence="3" id="KW-1185">Reference proteome</keyword>
<dbReference type="Proteomes" id="UP000217790">
    <property type="component" value="Unassembled WGS sequence"/>
</dbReference>
<accession>A0A2H3DVY7</accession>
<reference evidence="3" key="1">
    <citation type="journal article" date="2017" name="Nat. Ecol. Evol.">
        <title>Genome expansion and lineage-specific genetic innovations in the forest pathogenic fungi Armillaria.</title>
        <authorList>
            <person name="Sipos G."/>
            <person name="Prasanna A.N."/>
            <person name="Walter M.C."/>
            <person name="O'Connor E."/>
            <person name="Balint B."/>
            <person name="Krizsan K."/>
            <person name="Kiss B."/>
            <person name="Hess J."/>
            <person name="Varga T."/>
            <person name="Slot J."/>
            <person name="Riley R."/>
            <person name="Boka B."/>
            <person name="Rigling D."/>
            <person name="Barry K."/>
            <person name="Lee J."/>
            <person name="Mihaltcheva S."/>
            <person name="LaButti K."/>
            <person name="Lipzen A."/>
            <person name="Waldron R."/>
            <person name="Moloney N.M."/>
            <person name="Sperisen C."/>
            <person name="Kredics L."/>
            <person name="Vagvoelgyi C."/>
            <person name="Patrignani A."/>
            <person name="Fitzpatrick D."/>
            <person name="Nagy I."/>
            <person name="Doyle S."/>
            <person name="Anderson J.B."/>
            <person name="Grigoriev I.V."/>
            <person name="Gueldener U."/>
            <person name="Muensterkoetter M."/>
            <person name="Nagy L.G."/>
        </authorList>
    </citation>
    <scope>NUCLEOTIDE SEQUENCE [LARGE SCALE GENOMIC DNA]</scope>
    <source>
        <strain evidence="3">Ar21-2</strain>
    </source>
</reference>
<gene>
    <name evidence="2" type="ORF">ARMGADRAFT_1161605</name>
</gene>
<sequence>MSPESTEVLQSLFQGMAGKLQSMLQVRKTQVLQAKSRASRKHRKQIAKMSDDLEKEKSRRDELIVALRRQYAACPEKSQRELDKRLTENNELLEKLKNIGPPK</sequence>
<evidence type="ECO:0000313" key="3">
    <source>
        <dbReference type="Proteomes" id="UP000217790"/>
    </source>
</evidence>
<feature type="compositionally biased region" description="Basic residues" evidence="1">
    <location>
        <begin position="37"/>
        <end position="46"/>
    </location>
</feature>
<name>A0A2H3DVY7_ARMGA</name>
<dbReference type="InParanoid" id="A0A2H3DVY7"/>
<dbReference type="AlphaFoldDB" id="A0A2H3DVY7"/>
<protein>
    <submittedName>
        <fullName evidence="2">Uncharacterized protein</fullName>
    </submittedName>
</protein>